<sequence>MNIAFIHYETGKKGEFVKRGLALIGILCLVLGFQNCSQSALQGQGDLASTDVSINMPPQISDEADSSMAKAVTFIEIPNISDEQTSVSAKATEVTPYRLVISTESGSIQLVDDANNVLEKRCLNSSNLSELKTILSGSSICEAEAQSDDQVCSMKYKPWYAALYVNEERVKLGEERDSCGKGRKDLCGALTDVFQAYVAHVKQHWNEMNCE</sequence>
<gene>
    <name evidence="1" type="ORF">AZI85_16740</name>
</gene>
<protein>
    <submittedName>
        <fullName evidence="1">Uncharacterized protein</fullName>
    </submittedName>
</protein>
<organism evidence="1 2">
    <name type="scientific">Bdellovibrio bacteriovorus</name>
    <dbReference type="NCBI Taxonomy" id="959"/>
    <lineage>
        <taxon>Bacteria</taxon>
        <taxon>Pseudomonadati</taxon>
        <taxon>Bdellovibrionota</taxon>
        <taxon>Bdellovibrionia</taxon>
        <taxon>Bdellovibrionales</taxon>
        <taxon>Pseudobdellovibrionaceae</taxon>
        <taxon>Bdellovibrio</taxon>
    </lineage>
</organism>
<dbReference type="AlphaFoldDB" id="A0A150WT28"/>
<reference evidence="1 2" key="1">
    <citation type="submission" date="2016-03" db="EMBL/GenBank/DDBJ databases">
        <authorList>
            <person name="Ploux O."/>
        </authorList>
    </citation>
    <scope>NUCLEOTIDE SEQUENCE [LARGE SCALE GENOMIC DNA]</scope>
    <source>
        <strain evidence="1 2">BER2</strain>
    </source>
</reference>
<evidence type="ECO:0000313" key="1">
    <source>
        <dbReference type="EMBL" id="KYG67646.1"/>
    </source>
</evidence>
<name>A0A150WT28_BDEBC</name>
<proteinExistence type="predicted"/>
<comment type="caution">
    <text evidence="1">The sequence shown here is derived from an EMBL/GenBank/DDBJ whole genome shotgun (WGS) entry which is preliminary data.</text>
</comment>
<accession>A0A150WT28</accession>
<dbReference type="EMBL" id="LUKF01000007">
    <property type="protein sequence ID" value="KYG67646.1"/>
    <property type="molecule type" value="Genomic_DNA"/>
</dbReference>
<dbReference type="Proteomes" id="UP000075391">
    <property type="component" value="Unassembled WGS sequence"/>
</dbReference>
<evidence type="ECO:0000313" key="2">
    <source>
        <dbReference type="Proteomes" id="UP000075391"/>
    </source>
</evidence>